<dbReference type="EMBL" id="BLJE01000001">
    <property type="protein sequence ID" value="GFE63202.1"/>
    <property type="molecule type" value="Genomic_DNA"/>
</dbReference>
<dbReference type="RefSeq" id="WP_159804162.1">
    <property type="nucleotide sequence ID" value="NZ_BLJE01000001.1"/>
</dbReference>
<reference evidence="8 9" key="1">
    <citation type="submission" date="2019-12" db="EMBL/GenBank/DDBJ databases">
        <title>Litoreibacter badius sp. nov., a novel bacteriochlorophyll a-containing bacterium in the genus Litoreibacter.</title>
        <authorList>
            <person name="Kanamuro M."/>
            <person name="Takabe Y."/>
            <person name="Mori K."/>
            <person name="Takaichi S."/>
            <person name="Hanada S."/>
        </authorList>
    </citation>
    <scope>NUCLEOTIDE SEQUENCE [LARGE SCALE GENOMIC DNA]</scope>
    <source>
        <strain evidence="8 9">K6</strain>
    </source>
</reference>
<sequence length="360" mass="38848">MSRLITAFKLILPICFFAYAAVGNFVIFTEDGIDLSGKEIMRGEATGQIDTIYRRDLPHREPSIGLIGAARYAVLGEGREGVIAGQGNWLFSAEELRAYGPDSTVLEETVAKMSEIRDRLAEAGSDLVIVPLPAKIDIDRSFAPTSDAPNVSAAQYQDFLAALSDAGLSTVDVRSELLDAQKTRPAFLQTDTHWHPETAALVASIVAGSKTVPLGDAKFERQAQKDVSFTGDLVSFVTSENLAPTVGLRPETVQPYLAIEAGGGVDLFGSSSAIDVALIGTSYSANENWSFAEALKLALKRDVLNLAQEGQGPVTPMIDYLADGAARLDQPPALIIWEFPVRYLTDPKLWEKSEKEEGNV</sequence>
<evidence type="ECO:0000256" key="5">
    <source>
        <dbReference type="ARBA" id="ARBA00022764"/>
    </source>
</evidence>
<dbReference type="Proteomes" id="UP000436822">
    <property type="component" value="Unassembled WGS sequence"/>
</dbReference>
<evidence type="ECO:0000256" key="4">
    <source>
        <dbReference type="ARBA" id="ARBA00022729"/>
    </source>
</evidence>
<evidence type="ECO:0000256" key="6">
    <source>
        <dbReference type="ARBA" id="ARBA00022841"/>
    </source>
</evidence>
<dbReference type="InterPro" id="IPR031811">
    <property type="entry name" value="ALGX/ALGJ_SGNH-like"/>
</dbReference>
<organism evidence="8 9">
    <name type="scientific">Litoreibacter roseus</name>
    <dbReference type="NCBI Taxonomy" id="2601869"/>
    <lineage>
        <taxon>Bacteria</taxon>
        <taxon>Pseudomonadati</taxon>
        <taxon>Pseudomonadota</taxon>
        <taxon>Alphaproteobacteria</taxon>
        <taxon>Rhodobacterales</taxon>
        <taxon>Roseobacteraceae</taxon>
        <taxon>Litoreibacter</taxon>
    </lineage>
</organism>
<evidence type="ECO:0000313" key="9">
    <source>
        <dbReference type="Proteomes" id="UP000436822"/>
    </source>
</evidence>
<feature type="domain" description="AlgX/AlgJ SGNH hydrolase-like" evidence="7">
    <location>
        <begin position="82"/>
        <end position="340"/>
    </location>
</feature>
<evidence type="ECO:0000313" key="8">
    <source>
        <dbReference type="EMBL" id="GFE63202.1"/>
    </source>
</evidence>
<dbReference type="GO" id="GO:0042597">
    <property type="term" value="C:periplasmic space"/>
    <property type="evidence" value="ECO:0007669"/>
    <property type="project" value="UniProtKB-SubCell"/>
</dbReference>
<evidence type="ECO:0000256" key="3">
    <source>
        <dbReference type="ARBA" id="ARBA00022679"/>
    </source>
</evidence>
<dbReference type="AlphaFoldDB" id="A0A6N6JDD4"/>
<keyword evidence="5" id="KW-0574">Periplasm</keyword>
<keyword evidence="6" id="KW-0016">Alginate biosynthesis</keyword>
<keyword evidence="4" id="KW-0732">Signal</keyword>
<comment type="caution">
    <text evidence="8">The sequence shown here is derived from an EMBL/GenBank/DDBJ whole genome shotgun (WGS) entry which is preliminary data.</text>
</comment>
<evidence type="ECO:0000256" key="1">
    <source>
        <dbReference type="ARBA" id="ARBA00004418"/>
    </source>
</evidence>
<keyword evidence="3 8" id="KW-0808">Transferase</keyword>
<comment type="pathway">
    <text evidence="2">Glycan biosynthesis; alginate biosynthesis.</text>
</comment>
<comment type="subcellular location">
    <subcellularLocation>
        <location evidence="1">Periplasm</location>
    </subcellularLocation>
</comment>
<keyword evidence="9" id="KW-1185">Reference proteome</keyword>
<evidence type="ECO:0000259" key="7">
    <source>
        <dbReference type="Pfam" id="PF16822"/>
    </source>
</evidence>
<protein>
    <submittedName>
        <fullName evidence="8">Alginate O-acetyltransferase</fullName>
    </submittedName>
</protein>
<dbReference type="OrthoDB" id="9760774at2"/>
<proteinExistence type="predicted"/>
<name>A0A6N6JDD4_9RHOB</name>
<dbReference type="GO" id="GO:0016740">
    <property type="term" value="F:transferase activity"/>
    <property type="evidence" value="ECO:0007669"/>
    <property type="project" value="UniProtKB-KW"/>
</dbReference>
<evidence type="ECO:0000256" key="2">
    <source>
        <dbReference type="ARBA" id="ARBA00005182"/>
    </source>
</evidence>
<dbReference type="GO" id="GO:0042121">
    <property type="term" value="P:alginic acid biosynthetic process"/>
    <property type="evidence" value="ECO:0007669"/>
    <property type="project" value="UniProtKB-UniPathway"/>
</dbReference>
<accession>A0A6N6JDD4</accession>
<dbReference type="UniPathway" id="UPA00286"/>
<gene>
    <name evidence="8" type="ORF">KIN_02760</name>
</gene>
<dbReference type="Pfam" id="PF16822">
    <property type="entry name" value="ALGX"/>
    <property type="match status" value="1"/>
</dbReference>